<dbReference type="InterPro" id="IPR056948">
    <property type="entry name" value="PNGaseA_N"/>
</dbReference>
<dbReference type="EMBL" id="CP008822">
    <property type="protein sequence ID" value="AIM27510.1"/>
    <property type="molecule type" value="Genomic_DNA"/>
</dbReference>
<organism evidence="2 3">
    <name type="scientific">Metallosphaera sedula</name>
    <dbReference type="NCBI Taxonomy" id="43687"/>
    <lineage>
        <taxon>Archaea</taxon>
        <taxon>Thermoproteota</taxon>
        <taxon>Thermoprotei</taxon>
        <taxon>Sulfolobales</taxon>
        <taxon>Sulfolobaceae</taxon>
        <taxon>Metallosphaera</taxon>
    </lineage>
</organism>
<dbReference type="OMA" id="WWKPLTS"/>
<feature type="domain" description="Peptide N-acetyl-beta-D-glucosaminyl asparaginase amidase A N-terminal" evidence="1">
    <location>
        <begin position="70"/>
        <end position="355"/>
    </location>
</feature>
<gene>
    <name evidence="2" type="ORF">HA72_1368</name>
</gene>
<dbReference type="AlphaFoldDB" id="A0A088E851"/>
<evidence type="ECO:0000259" key="1">
    <source>
        <dbReference type="Pfam" id="PF12222"/>
    </source>
</evidence>
<dbReference type="OrthoDB" id="34169at2157"/>
<dbReference type="Proteomes" id="UP000029084">
    <property type="component" value="Chromosome"/>
</dbReference>
<protein>
    <recommendedName>
        <fullName evidence="1">Peptide N-acetyl-beta-D-glucosaminyl asparaginase amidase A N-terminal domain-containing protein</fullName>
    </recommendedName>
</protein>
<dbReference type="GeneID" id="91755867"/>
<dbReference type="PANTHER" id="PTHR31104">
    <property type="entry name" value="PEPTIDE-N4-(N-ACETYL-BETA-GLUCOSAMINYL)ASPARAGINE AMIDASE A PROTEIN"/>
    <property type="match status" value="1"/>
</dbReference>
<accession>A0A088E851</accession>
<dbReference type="Pfam" id="PF12222">
    <property type="entry name" value="PNGaseA"/>
    <property type="match status" value="1"/>
</dbReference>
<dbReference type="InterPro" id="IPR021102">
    <property type="entry name" value="PNGase_A"/>
</dbReference>
<proteinExistence type="predicted"/>
<evidence type="ECO:0000313" key="2">
    <source>
        <dbReference type="EMBL" id="AIM27510.1"/>
    </source>
</evidence>
<name>A0A088E851_9CREN</name>
<sequence precursor="true">MKSWILLIVLVLGLLPGVGAFSSPTMPHNFTLYNITAMQGLDPKYYSFEAVGYLPPNETPVTVTVAKNLIFNDTAWKPYYLNVHIPNGSYSFILMNVSVKEENGTQFDRPFYIFVNGIPVFWGSTQEIQNSSASVDLTMFENLLHGNVTFEPVLVNFYDAKVNITGIYLVNITLSLYPGQAPSNLPNEFIPLFVNGTFNYNYSYVILNPNQDTITSSVKLPNGTYRMSAFLYEEGGGLDEFWYSNEPATRDILLYYDGLLGGVVPPYETIYTGGIDLFWWKPLSSINTLAFHTPYQVDLTPLLALGSNANVTVTVSNLGTAKELTGSSSFDWDLSGFLALWVNQSNPLISGQVVKAYTRFIDSSPIFVGGFSGVHYQEGGSYTLTYSSILRFLHGTEMATVSQTGRFYASQTFNNIYQFAYLDETFKEIANETGFYSSSMYLAGNYPVTLQISAFATPITSPNVIPFNLSYAQNGSIQLGANYLYSFSLNGYVTRQSLQENLTAQGGFSGIIEVINSYGGAVLVKLTSNNALTQKYLTFIYQEPGVTEFRENFFAMAGQNSSVNATGYYLKIQRSFTPLTDPAYQEVVSFTEDHLTVDHLVAYHRSILAELPRFALLPHPSPF</sequence>
<reference evidence="2 3" key="1">
    <citation type="journal article" date="2014" name="J. Bacteriol.">
        <title>Role of an Archaeal PitA Transporter in the Copper and Arsenic Resistance of Metallosphaera sedula, an Extreme Thermoacidophile.</title>
        <authorList>
            <person name="McCarthy S."/>
            <person name="Ai C."/>
            <person name="Wheaton G."/>
            <person name="Tevatia R."/>
            <person name="Eckrich V."/>
            <person name="Kelly R."/>
            <person name="Blum P."/>
        </authorList>
    </citation>
    <scope>NUCLEOTIDE SEQUENCE [LARGE SCALE GENOMIC DNA]</scope>
    <source>
        <strain evidence="2 3">CuR1</strain>
    </source>
</reference>
<evidence type="ECO:0000313" key="3">
    <source>
        <dbReference type="Proteomes" id="UP000029084"/>
    </source>
</evidence>
<dbReference type="RefSeq" id="WP_012021313.1">
    <property type="nucleotide sequence ID" value="NZ_CP008822.1"/>
</dbReference>